<keyword evidence="1" id="KW-0472">Membrane</keyword>
<dbReference type="RefSeq" id="WP_251261067.1">
    <property type="nucleotide sequence ID" value="NZ_JAMQGP010000003.1"/>
</dbReference>
<dbReference type="Pfam" id="PF00873">
    <property type="entry name" value="ACR_tran"/>
    <property type="match status" value="1"/>
</dbReference>
<dbReference type="SUPFAM" id="SSF82714">
    <property type="entry name" value="Multidrug efflux transporter AcrB TolC docking domain, DN and DC subdomains"/>
    <property type="match status" value="2"/>
</dbReference>
<evidence type="ECO:0000256" key="1">
    <source>
        <dbReference type="SAM" id="Phobius"/>
    </source>
</evidence>
<dbReference type="InterPro" id="IPR027463">
    <property type="entry name" value="AcrB_DN_DC_subdom"/>
</dbReference>
<organism evidence="2 3">
    <name type="scientific">Echinimonas agarilytica</name>
    <dbReference type="NCBI Taxonomy" id="1215918"/>
    <lineage>
        <taxon>Bacteria</taxon>
        <taxon>Pseudomonadati</taxon>
        <taxon>Pseudomonadota</taxon>
        <taxon>Gammaproteobacteria</taxon>
        <taxon>Alteromonadales</taxon>
        <taxon>Echinimonadaceae</taxon>
        <taxon>Echinimonas</taxon>
    </lineage>
</organism>
<dbReference type="AlphaFoldDB" id="A0AA41W6K5"/>
<protein>
    <submittedName>
        <fullName evidence="2">Efflux RND transporter permease subunit</fullName>
    </submittedName>
</protein>
<dbReference type="Proteomes" id="UP001165393">
    <property type="component" value="Unassembled WGS sequence"/>
</dbReference>
<reference evidence="2 3" key="1">
    <citation type="journal article" date="2013" name="Antonie Van Leeuwenhoek">
        <title>Echinimonas agarilytica gen. nov., sp. nov., a new gammaproteobacterium isolated from the sea urchin Strongylocentrotus intermedius.</title>
        <authorList>
            <person name="Nedashkovskaya O.I."/>
            <person name="Stenkova A.M."/>
            <person name="Zhukova N.V."/>
            <person name="Van Trappen S."/>
            <person name="Lee J.S."/>
            <person name="Kim S.B."/>
        </authorList>
    </citation>
    <scope>NUCLEOTIDE SEQUENCE [LARGE SCALE GENOMIC DNA]</scope>
    <source>
        <strain evidence="2 3">KMM 6351</strain>
    </source>
</reference>
<feature type="transmembrane region" description="Helical" evidence="1">
    <location>
        <begin position="456"/>
        <end position="477"/>
    </location>
</feature>
<keyword evidence="1" id="KW-0812">Transmembrane</keyword>
<dbReference type="Gene3D" id="3.30.70.1440">
    <property type="entry name" value="Multidrug efflux transporter AcrB pore domain"/>
    <property type="match status" value="1"/>
</dbReference>
<dbReference type="SUPFAM" id="SSF82866">
    <property type="entry name" value="Multidrug efflux transporter AcrB transmembrane domain"/>
    <property type="match status" value="2"/>
</dbReference>
<feature type="transmembrane region" description="Helical" evidence="1">
    <location>
        <begin position="28"/>
        <end position="52"/>
    </location>
</feature>
<dbReference type="Gene3D" id="3.30.2090.10">
    <property type="entry name" value="Multidrug efflux transporter AcrB TolC docking domain, DN and DC subdomains"/>
    <property type="match status" value="2"/>
</dbReference>
<keyword evidence="1" id="KW-1133">Transmembrane helix</keyword>
<sequence>MSGNLVDKDTSNDGSDSSHLEQPYPKGVIAWFAQNSVAANLLMIGVILLGLLSVNNLRKEAFPSLEPDIVTVSVTYDSGDPIQAEEGIAIKIEEALETVSGIKHITSTSDSTGSHVSIEKETNYELDVLLDDVKTKVDAINNLPVEADNPVIDKARRQEHALWIQLYGDTDRGTLQDLAEQLKSDLLAQSEIRDLDIKAKIDPMISVEVDESKLQAYNLTLTDVSNVINAESSTSIATSLRNGEKTVRLKVSEQAYEVEDFRTIPVLTTANGSQIQLGDIATITDGFEEDIFSLSRYNQQSSMGIQIVMDEYSDVIGIVNQAKQVIDAWQASNLLPDNVEIESWYDKSTLIKERLSLLIKNAMTGIALVFIVLALFLNVRVAFWVAASLPFVFCGTLYFMTDSFMGLTINEMTTFGFIMALGIVVDDAVVIGESVYTTRREQGDSIKSTIIGTHKVAAPTIFGVLTTVVAFVSIAMVDGKMGQIYAQFASVVAICLMLSLVESKLILPSHLAHVNTQRSEKKGIWNRIQQGADNGLEWLNHKVYKRAIQQALNFRYAVVLGFVALFILVVGMPFTGAVRVAFFPAITGDTVTADIRMYNDSGFGQTHTNLLALEQNAIEVDQQLRAEHGGDKSAIDSVQVIASEDKAGSVTIELDEEASYTSNDFAKLWLANSSHMEGVKKLKVLSMKEMVDAFKVELKASDEMLLTEAANKFKTQLQEVAGVSGIDDNLDLGEPQYRFELTDQGRALGMDTAALAQQALQSFGGDIVQRFQRGKDEVKVRVRYPEEARQTLADIKASNVRTADGTVVPLTTVAAVHSGYQQSEITRIDNQRAIYITASLDQDIIASNELVAQLQNSIVKELKLNYPTVSIDFAGEAEQQKESTDSMQSTFILALIAIFALLAVPLKSYVQPLIIMVAIPFGIVGAILGHWLNDLTLSILSLNGILALSGVVVNDSLLLVSRFNELVKDKNLSINEAIEKACTARMRAVLLTSVTTFAGLAPILSETSMQAQFLIPAAAALGYGILFATVITLLLTPSLLMIQNDVKQLISALKNRVLGQNTNLSY</sequence>
<feature type="transmembrane region" description="Helical" evidence="1">
    <location>
        <begin position="357"/>
        <end position="376"/>
    </location>
</feature>
<feature type="transmembrane region" description="Helical" evidence="1">
    <location>
        <begin position="1011"/>
        <end position="1035"/>
    </location>
</feature>
<dbReference type="PANTHER" id="PTHR32063">
    <property type="match status" value="1"/>
</dbReference>
<dbReference type="Gene3D" id="1.20.1640.10">
    <property type="entry name" value="Multidrug efflux transporter AcrB transmembrane domain"/>
    <property type="match status" value="2"/>
</dbReference>
<accession>A0AA41W6K5</accession>
<evidence type="ECO:0000313" key="2">
    <source>
        <dbReference type="EMBL" id="MCM2679622.1"/>
    </source>
</evidence>
<dbReference type="Gene3D" id="3.30.70.1320">
    <property type="entry name" value="Multidrug efflux transporter AcrB pore domain like"/>
    <property type="match status" value="1"/>
</dbReference>
<evidence type="ECO:0000313" key="3">
    <source>
        <dbReference type="Proteomes" id="UP001165393"/>
    </source>
</evidence>
<dbReference type="InterPro" id="IPR001036">
    <property type="entry name" value="Acrflvin-R"/>
</dbReference>
<dbReference type="PRINTS" id="PR00702">
    <property type="entry name" value="ACRIFLAVINRP"/>
</dbReference>
<dbReference type="Gene3D" id="3.30.70.1430">
    <property type="entry name" value="Multidrug efflux transporter AcrB pore domain"/>
    <property type="match status" value="2"/>
</dbReference>
<dbReference type="GO" id="GO:0005886">
    <property type="term" value="C:plasma membrane"/>
    <property type="evidence" value="ECO:0007669"/>
    <property type="project" value="TreeGrafter"/>
</dbReference>
<feature type="transmembrane region" description="Helical" evidence="1">
    <location>
        <begin position="913"/>
        <end position="932"/>
    </location>
</feature>
<feature type="transmembrane region" description="Helical" evidence="1">
    <location>
        <begin position="988"/>
        <end position="1005"/>
    </location>
</feature>
<comment type="caution">
    <text evidence="2">The sequence shown here is derived from an EMBL/GenBank/DDBJ whole genome shotgun (WGS) entry which is preliminary data.</text>
</comment>
<feature type="transmembrane region" description="Helical" evidence="1">
    <location>
        <begin position="554"/>
        <end position="574"/>
    </location>
</feature>
<feature type="transmembrane region" description="Helical" evidence="1">
    <location>
        <begin position="382"/>
        <end position="400"/>
    </location>
</feature>
<feature type="transmembrane region" description="Helical" evidence="1">
    <location>
        <begin position="938"/>
        <end position="960"/>
    </location>
</feature>
<gene>
    <name evidence="2" type="ORF">NAF29_08065</name>
</gene>
<dbReference type="EMBL" id="JAMQGP010000003">
    <property type="protein sequence ID" value="MCM2679622.1"/>
    <property type="molecule type" value="Genomic_DNA"/>
</dbReference>
<dbReference type="SUPFAM" id="SSF82693">
    <property type="entry name" value="Multidrug efflux transporter AcrB pore domain, PN1, PN2, PC1 and PC2 subdomains"/>
    <property type="match status" value="1"/>
</dbReference>
<feature type="transmembrane region" description="Helical" evidence="1">
    <location>
        <begin position="887"/>
        <end position="906"/>
    </location>
</feature>
<dbReference type="PANTHER" id="PTHR32063:SF33">
    <property type="entry name" value="RND SUPERFAMILY EFFLUX PUMP PERMEASE COMPONENT"/>
    <property type="match status" value="1"/>
</dbReference>
<dbReference type="GO" id="GO:0042910">
    <property type="term" value="F:xenobiotic transmembrane transporter activity"/>
    <property type="evidence" value="ECO:0007669"/>
    <property type="project" value="TreeGrafter"/>
</dbReference>
<name>A0AA41W6K5_9GAMM</name>
<keyword evidence="3" id="KW-1185">Reference proteome</keyword>
<proteinExistence type="predicted"/>